<sequence length="85" mass="9670">MQVDLPCLNCGSRNVRVRTSQRIGMRTIKILAICNNCGARNHVGAEILKLETPIYHERAEALRINKPLAQIDPNQQDLFEQENKT</sequence>
<reference evidence="1 4" key="2">
    <citation type="journal article" date="2022" name="Front. Microbiol.">
        <title>Commensal bacteria contribute to the growth of multidrug-resistant Avibacterium paragallinarum in chickens.</title>
        <authorList>
            <person name="Zhu J."/>
            <person name="Chen Y."/>
            <person name="Wu Y."/>
            <person name="Wang Y."/>
            <person name="Zhu K."/>
        </authorList>
    </citation>
    <scope>NUCLEOTIDE SEQUENCE [LARGE SCALE GENOMIC DNA]</scope>
    <source>
        <strain evidence="1 4">AV25</strain>
    </source>
</reference>
<dbReference type="AlphaFoldDB" id="A0AAE5WI83"/>
<accession>A0AAE5WI83</accession>
<dbReference type="RefSeq" id="WP_110479656.1">
    <property type="nucleotide sequence ID" value="NZ_CP081939.1"/>
</dbReference>
<comment type="caution">
    <text evidence="2">The sequence shown here is derived from an EMBL/GenBank/DDBJ whole genome shotgun (WGS) entry which is preliminary data.</text>
</comment>
<proteinExistence type="predicted"/>
<keyword evidence="4" id="KW-1185">Reference proteome</keyword>
<evidence type="ECO:0000313" key="1">
    <source>
        <dbReference type="EMBL" id="MEE6042451.1"/>
    </source>
</evidence>
<dbReference type="Proteomes" id="UP001347884">
    <property type="component" value="Unassembled WGS sequence"/>
</dbReference>
<evidence type="ECO:0000313" key="4">
    <source>
        <dbReference type="Proteomes" id="UP001347884"/>
    </source>
</evidence>
<dbReference type="EMBL" id="JAMDKF010000033">
    <property type="protein sequence ID" value="MEE6042451.1"/>
    <property type="molecule type" value="Genomic_DNA"/>
</dbReference>
<organism evidence="2 3">
    <name type="scientific">Avibacterium paragallinarum</name>
    <name type="common">Haemophilus gallinarum</name>
    <dbReference type="NCBI Taxonomy" id="728"/>
    <lineage>
        <taxon>Bacteria</taxon>
        <taxon>Pseudomonadati</taxon>
        <taxon>Pseudomonadota</taxon>
        <taxon>Gammaproteobacteria</taxon>
        <taxon>Pasteurellales</taxon>
        <taxon>Pasteurellaceae</taxon>
        <taxon>Avibacterium</taxon>
    </lineage>
</organism>
<reference evidence="1" key="3">
    <citation type="submission" date="2022-05" db="EMBL/GenBank/DDBJ databases">
        <authorList>
            <person name="Chen Y."/>
            <person name="Zhu J."/>
            <person name="Zhu K."/>
        </authorList>
    </citation>
    <scope>NUCLEOTIDE SEQUENCE</scope>
    <source>
        <strain evidence="1">AV25</strain>
    </source>
</reference>
<protein>
    <submittedName>
        <fullName evidence="2">Uncharacterized protein</fullName>
    </submittedName>
</protein>
<name>A0AAE5WI83_AVIPA</name>
<reference evidence="2 3" key="1">
    <citation type="submission" date="2018-06" db="EMBL/GenBank/DDBJ databases">
        <authorList>
            <person name="Teymurazov M."/>
            <person name="Kislichkina A."/>
            <person name="Abaymova A."/>
            <person name="Mukhina T."/>
            <person name="Mayskaya N."/>
            <person name="Svetoch E."/>
            <person name="Bogun A."/>
        </authorList>
    </citation>
    <scope>NUCLEOTIDE SEQUENCE [LARGE SCALE GENOMIC DNA]</scope>
    <source>
        <strain evidence="2 3">SCPM-O-B-8406</strain>
    </source>
</reference>
<dbReference type="Proteomes" id="UP000247594">
    <property type="component" value="Unassembled WGS sequence"/>
</dbReference>
<gene>
    <name evidence="2" type="ORF">DM482_00915</name>
    <name evidence="1" type="ORF">M5S13_11310</name>
</gene>
<evidence type="ECO:0000313" key="3">
    <source>
        <dbReference type="Proteomes" id="UP000247594"/>
    </source>
</evidence>
<dbReference type="EMBL" id="QJPJ01000001">
    <property type="protein sequence ID" value="PXZ40732.1"/>
    <property type="molecule type" value="Genomic_DNA"/>
</dbReference>
<evidence type="ECO:0000313" key="2">
    <source>
        <dbReference type="EMBL" id="PXZ40732.1"/>
    </source>
</evidence>